<feature type="non-terminal residue" evidence="4">
    <location>
        <position position="500"/>
    </location>
</feature>
<feature type="domain" description="Probable treble clef zinc finger" evidence="2">
    <location>
        <begin position="38"/>
        <end position="85"/>
    </location>
</feature>
<dbReference type="InterPro" id="IPR058252">
    <property type="entry name" value="zf_Tbcl_4"/>
</dbReference>
<dbReference type="Proteomes" id="UP000800035">
    <property type="component" value="Unassembled WGS sequence"/>
</dbReference>
<sequence length="500" mass="57435">MTREVIKIEDSPEPVLPVSLPPSNAAPSSPMDPKDPEGFLRRCSGINKKKGVRCGAVIGRNSHHTKKSHPTYLPTCYAHKDQQSYAGWCQFMQADGGRCGRLFRWTPPYFELCSEHQGHPNTPCYFTALPLELRLEVFRYLLPAKPIGSSTSLLHVENPDDEEESPGCRQICVEVKDLLYSTVPFTIDVRKDGTFLCGRRLLEPRRADGSSHFITNEVDGMKSKFLNTFDFAAVKNYSVDILVENWGEDASRAYRHVPWDEEVEIYDIRDYVGVVVSGILAKSRNLCKLNVRLGLSKFTWNEEQLLENVKTIVGPFERLRNVRQPRLRGVYDSTPNTNFMISLPLPSQPPPGLFRVHLDQPATRQSTPLCSVPQLPTQAPLKISTEAAFAQYRSDWVRWITSTSSTSLTHKPPIRTMFTEFKEFYTKLSAIIPLVTERAGRHAFLHRARVAREQEDIERFRLLRNELIQYWYAYLEQEDRRRDDLNRRLSKMLDVDVYPS</sequence>
<keyword evidence="5" id="KW-1185">Reference proteome</keyword>
<feature type="compositionally biased region" description="Low complexity" evidence="1">
    <location>
        <begin position="16"/>
        <end position="29"/>
    </location>
</feature>
<organism evidence="4 5">
    <name type="scientific">Byssothecium circinans</name>
    <dbReference type="NCBI Taxonomy" id="147558"/>
    <lineage>
        <taxon>Eukaryota</taxon>
        <taxon>Fungi</taxon>
        <taxon>Dikarya</taxon>
        <taxon>Ascomycota</taxon>
        <taxon>Pezizomycotina</taxon>
        <taxon>Dothideomycetes</taxon>
        <taxon>Pleosporomycetidae</taxon>
        <taxon>Pleosporales</taxon>
        <taxon>Massarineae</taxon>
        <taxon>Massarinaceae</taxon>
        <taxon>Byssothecium</taxon>
    </lineage>
</organism>
<evidence type="ECO:0000256" key="1">
    <source>
        <dbReference type="SAM" id="MobiDB-lite"/>
    </source>
</evidence>
<dbReference type="EMBL" id="ML976986">
    <property type="protein sequence ID" value="KAF1958715.1"/>
    <property type="molecule type" value="Genomic_DNA"/>
</dbReference>
<evidence type="ECO:0000259" key="3">
    <source>
        <dbReference type="Pfam" id="PF26648"/>
    </source>
</evidence>
<gene>
    <name evidence="4" type="ORF">CC80DRAFT_407716</name>
</gene>
<evidence type="ECO:0000313" key="5">
    <source>
        <dbReference type="Proteomes" id="UP000800035"/>
    </source>
</evidence>
<dbReference type="AlphaFoldDB" id="A0A6A5U1K4"/>
<dbReference type="Pfam" id="PF26647">
    <property type="entry name" value="zf_Tbcl_3"/>
    <property type="match status" value="1"/>
</dbReference>
<dbReference type="InterPro" id="IPR058251">
    <property type="entry name" value="zf_Tbcl_3"/>
</dbReference>
<dbReference type="Pfam" id="PF26648">
    <property type="entry name" value="zf_Tbcl_4"/>
    <property type="match status" value="1"/>
</dbReference>
<proteinExistence type="predicted"/>
<protein>
    <submittedName>
        <fullName evidence="4">Uncharacterized protein</fullName>
    </submittedName>
</protein>
<evidence type="ECO:0000259" key="2">
    <source>
        <dbReference type="Pfam" id="PF26647"/>
    </source>
</evidence>
<dbReference type="OrthoDB" id="5600002at2759"/>
<feature type="compositionally biased region" description="Basic and acidic residues" evidence="1">
    <location>
        <begin position="1"/>
        <end position="10"/>
    </location>
</feature>
<feature type="region of interest" description="Disordered" evidence="1">
    <location>
        <begin position="1"/>
        <end position="38"/>
    </location>
</feature>
<reference evidence="4" key="1">
    <citation type="journal article" date="2020" name="Stud. Mycol.">
        <title>101 Dothideomycetes genomes: a test case for predicting lifestyles and emergence of pathogens.</title>
        <authorList>
            <person name="Haridas S."/>
            <person name="Albert R."/>
            <person name="Binder M."/>
            <person name="Bloem J."/>
            <person name="Labutti K."/>
            <person name="Salamov A."/>
            <person name="Andreopoulos B."/>
            <person name="Baker S."/>
            <person name="Barry K."/>
            <person name="Bills G."/>
            <person name="Bluhm B."/>
            <person name="Cannon C."/>
            <person name="Castanera R."/>
            <person name="Culley D."/>
            <person name="Daum C."/>
            <person name="Ezra D."/>
            <person name="Gonzalez J."/>
            <person name="Henrissat B."/>
            <person name="Kuo A."/>
            <person name="Liang C."/>
            <person name="Lipzen A."/>
            <person name="Lutzoni F."/>
            <person name="Magnuson J."/>
            <person name="Mondo S."/>
            <person name="Nolan M."/>
            <person name="Ohm R."/>
            <person name="Pangilinan J."/>
            <person name="Park H.-J."/>
            <person name="Ramirez L."/>
            <person name="Alfaro M."/>
            <person name="Sun H."/>
            <person name="Tritt A."/>
            <person name="Yoshinaga Y."/>
            <person name="Zwiers L.-H."/>
            <person name="Turgeon B."/>
            <person name="Goodwin S."/>
            <person name="Spatafora J."/>
            <person name="Crous P."/>
            <person name="Grigoriev I."/>
        </authorList>
    </citation>
    <scope>NUCLEOTIDE SEQUENCE</scope>
    <source>
        <strain evidence="4">CBS 675.92</strain>
    </source>
</reference>
<evidence type="ECO:0000313" key="4">
    <source>
        <dbReference type="EMBL" id="KAF1958715.1"/>
    </source>
</evidence>
<feature type="domain" description="Probable treble clef zinc finger fungi" evidence="3">
    <location>
        <begin position="86"/>
        <end position="120"/>
    </location>
</feature>
<accession>A0A6A5U1K4</accession>
<name>A0A6A5U1K4_9PLEO</name>